<comment type="caution">
    <text evidence="2">The sequence shown here is derived from an EMBL/GenBank/DDBJ whole genome shotgun (WGS) entry which is preliminary data.</text>
</comment>
<dbReference type="InterPro" id="IPR026100">
    <property type="entry name" value="Tmem223"/>
</dbReference>
<dbReference type="PANTHER" id="PTHR14549">
    <property type="entry name" value="TRANSMEMBRANE PROTEIN 223"/>
    <property type="match status" value="1"/>
</dbReference>
<name>A0A1W0WWC4_HYPEX</name>
<accession>A0A1W0WWC4</accession>
<organism evidence="2 3">
    <name type="scientific">Hypsibius exemplaris</name>
    <name type="common">Freshwater tardigrade</name>
    <dbReference type="NCBI Taxonomy" id="2072580"/>
    <lineage>
        <taxon>Eukaryota</taxon>
        <taxon>Metazoa</taxon>
        <taxon>Ecdysozoa</taxon>
        <taxon>Tardigrada</taxon>
        <taxon>Eutardigrada</taxon>
        <taxon>Parachela</taxon>
        <taxon>Hypsibioidea</taxon>
        <taxon>Hypsibiidae</taxon>
        <taxon>Hypsibius</taxon>
    </lineage>
</organism>
<dbReference type="PANTHER" id="PTHR14549:SF2">
    <property type="entry name" value="TRANSMEMBRANE PROTEIN 223"/>
    <property type="match status" value="1"/>
</dbReference>
<proteinExistence type="predicted"/>
<protein>
    <recommendedName>
        <fullName evidence="4">Transmembrane protein 223</fullName>
    </recommendedName>
</protein>
<dbReference type="EMBL" id="MTYJ01000038">
    <property type="protein sequence ID" value="OQV19473.1"/>
    <property type="molecule type" value="Genomic_DNA"/>
</dbReference>
<evidence type="ECO:0000313" key="2">
    <source>
        <dbReference type="EMBL" id="OQV19473.1"/>
    </source>
</evidence>
<evidence type="ECO:0000256" key="1">
    <source>
        <dbReference type="SAM" id="Phobius"/>
    </source>
</evidence>
<gene>
    <name evidence="2" type="ORF">BV898_06464</name>
</gene>
<evidence type="ECO:0008006" key="4">
    <source>
        <dbReference type="Google" id="ProtNLM"/>
    </source>
</evidence>
<dbReference type="Pfam" id="PF06979">
    <property type="entry name" value="TMEM70"/>
    <property type="match status" value="1"/>
</dbReference>
<dbReference type="Proteomes" id="UP000192578">
    <property type="component" value="Unassembled WGS sequence"/>
</dbReference>
<dbReference type="InterPro" id="IPR045325">
    <property type="entry name" value="TMEM70/TMEM186/TMEM223"/>
</dbReference>
<sequence length="255" mass="28873">MLLNVCGPCGKVLFAALSKSPANRLINRSINQSSQRSQTWKPNIHTARVPEPVSEPTNVQKDVLMYSLSSDRFFKHMTIFGAVQMVFWLRMSMVAAETARRRKQLKEQAARDGTPVPDYMPKLDPKEERWYLRMLHAFGQFGEANAVALSMAYLAIGGFIMIGTFFFSLRNIKQLVLLKGGQKLSITTYGTFGRFRTFQVPVKDVSSEVGRTTLAGYAPLKVKGRAYFFLLDRGGKFHNATLFDMTAGLQRRWRS</sequence>
<dbReference type="OrthoDB" id="5950063at2759"/>
<dbReference type="GO" id="GO:0005739">
    <property type="term" value="C:mitochondrion"/>
    <property type="evidence" value="ECO:0007669"/>
    <property type="project" value="TreeGrafter"/>
</dbReference>
<keyword evidence="1" id="KW-1133">Transmembrane helix</keyword>
<keyword evidence="1" id="KW-0812">Transmembrane</keyword>
<reference evidence="3" key="1">
    <citation type="submission" date="2017-01" db="EMBL/GenBank/DDBJ databases">
        <title>Comparative genomics of anhydrobiosis in the tardigrade Hypsibius dujardini.</title>
        <authorList>
            <person name="Yoshida Y."/>
            <person name="Koutsovoulos G."/>
            <person name="Laetsch D."/>
            <person name="Stevens L."/>
            <person name="Kumar S."/>
            <person name="Horikawa D."/>
            <person name="Ishino K."/>
            <person name="Komine S."/>
            <person name="Tomita M."/>
            <person name="Blaxter M."/>
            <person name="Arakawa K."/>
        </authorList>
    </citation>
    <scope>NUCLEOTIDE SEQUENCE [LARGE SCALE GENOMIC DNA]</scope>
    <source>
        <strain evidence="3">Z151</strain>
    </source>
</reference>
<dbReference type="AlphaFoldDB" id="A0A1W0WWC4"/>
<keyword evidence="3" id="KW-1185">Reference proteome</keyword>
<feature type="transmembrane region" description="Helical" evidence="1">
    <location>
        <begin position="146"/>
        <end position="169"/>
    </location>
</feature>
<evidence type="ECO:0000313" key="3">
    <source>
        <dbReference type="Proteomes" id="UP000192578"/>
    </source>
</evidence>
<dbReference type="GO" id="GO:0007399">
    <property type="term" value="P:nervous system development"/>
    <property type="evidence" value="ECO:0007669"/>
    <property type="project" value="TreeGrafter"/>
</dbReference>
<keyword evidence="1" id="KW-0472">Membrane</keyword>